<evidence type="ECO:0000256" key="2">
    <source>
        <dbReference type="ARBA" id="ARBA00022517"/>
    </source>
</evidence>
<evidence type="ECO:0000256" key="4">
    <source>
        <dbReference type="ARBA" id="ARBA00023186"/>
    </source>
</evidence>
<keyword evidence="2 5" id="KW-0690">Ribosome biogenesis</keyword>
<keyword evidence="1 5" id="KW-0963">Cytoplasm</keyword>
<dbReference type="InterPro" id="IPR056792">
    <property type="entry name" value="PRC_RimM"/>
</dbReference>
<comment type="subunit">
    <text evidence="5">Binds ribosomal protein uS19.</text>
</comment>
<proteinExistence type="inferred from homology"/>
<dbReference type="InterPro" id="IPR036976">
    <property type="entry name" value="RimM_N_sf"/>
</dbReference>
<dbReference type="InterPro" id="IPR011033">
    <property type="entry name" value="PRC_barrel-like_sf"/>
</dbReference>
<dbReference type="GO" id="GO:0005840">
    <property type="term" value="C:ribosome"/>
    <property type="evidence" value="ECO:0007669"/>
    <property type="project" value="InterPro"/>
</dbReference>
<dbReference type="Pfam" id="PF01782">
    <property type="entry name" value="RimM"/>
    <property type="match status" value="1"/>
</dbReference>
<feature type="domain" description="RimM N-terminal" evidence="6">
    <location>
        <begin position="6"/>
        <end position="83"/>
    </location>
</feature>
<dbReference type="Gene3D" id="2.40.30.60">
    <property type="entry name" value="RimM"/>
    <property type="match status" value="1"/>
</dbReference>
<evidence type="ECO:0000259" key="7">
    <source>
        <dbReference type="Pfam" id="PF24986"/>
    </source>
</evidence>
<dbReference type="Gene3D" id="2.30.30.240">
    <property type="entry name" value="PRC-barrel domain"/>
    <property type="match status" value="1"/>
</dbReference>
<dbReference type="GO" id="GO:0005737">
    <property type="term" value="C:cytoplasm"/>
    <property type="evidence" value="ECO:0007669"/>
    <property type="project" value="UniProtKB-SubCell"/>
</dbReference>
<evidence type="ECO:0000256" key="5">
    <source>
        <dbReference type="HAMAP-Rule" id="MF_00014"/>
    </source>
</evidence>
<dbReference type="NCBIfam" id="TIGR02273">
    <property type="entry name" value="16S_RimM"/>
    <property type="match status" value="1"/>
</dbReference>
<dbReference type="AlphaFoldDB" id="A0A9D1V9E1"/>
<accession>A0A9D1V9E1</accession>
<dbReference type="PANTHER" id="PTHR33692">
    <property type="entry name" value="RIBOSOME MATURATION FACTOR RIMM"/>
    <property type="match status" value="1"/>
</dbReference>
<reference evidence="8" key="2">
    <citation type="submission" date="2021-04" db="EMBL/GenBank/DDBJ databases">
        <authorList>
            <person name="Gilroy R."/>
        </authorList>
    </citation>
    <scope>NUCLEOTIDE SEQUENCE</scope>
    <source>
        <strain evidence="8">811</strain>
    </source>
</reference>
<dbReference type="SUPFAM" id="SSF50447">
    <property type="entry name" value="Translation proteins"/>
    <property type="match status" value="1"/>
</dbReference>
<reference evidence="8" key="1">
    <citation type="journal article" date="2021" name="PeerJ">
        <title>Extensive microbial diversity within the chicken gut microbiome revealed by metagenomics and culture.</title>
        <authorList>
            <person name="Gilroy R."/>
            <person name="Ravi A."/>
            <person name="Getino M."/>
            <person name="Pursley I."/>
            <person name="Horton D.L."/>
            <person name="Alikhan N.F."/>
            <person name="Baker D."/>
            <person name="Gharbi K."/>
            <person name="Hall N."/>
            <person name="Watson M."/>
            <person name="Adriaenssens E.M."/>
            <person name="Foster-Nyarko E."/>
            <person name="Jarju S."/>
            <person name="Secka A."/>
            <person name="Antonio M."/>
            <person name="Oren A."/>
            <person name="Chaudhuri R.R."/>
            <person name="La Ragione R."/>
            <person name="Hildebrand F."/>
            <person name="Pallen M.J."/>
        </authorList>
    </citation>
    <scope>NUCLEOTIDE SEQUENCE</scope>
    <source>
        <strain evidence="8">811</strain>
    </source>
</reference>
<dbReference type="PANTHER" id="PTHR33692:SF1">
    <property type="entry name" value="RIBOSOME MATURATION FACTOR RIMM"/>
    <property type="match status" value="1"/>
</dbReference>
<evidence type="ECO:0000313" key="9">
    <source>
        <dbReference type="Proteomes" id="UP000824204"/>
    </source>
</evidence>
<dbReference type="InterPro" id="IPR009000">
    <property type="entry name" value="Transl_B-barrel_sf"/>
</dbReference>
<dbReference type="EMBL" id="DXFX01000103">
    <property type="protein sequence ID" value="HIX08416.1"/>
    <property type="molecule type" value="Genomic_DNA"/>
</dbReference>
<name>A0A9D1V9E1_9FIRM</name>
<dbReference type="GO" id="GO:0006364">
    <property type="term" value="P:rRNA processing"/>
    <property type="evidence" value="ECO:0007669"/>
    <property type="project" value="UniProtKB-UniRule"/>
</dbReference>
<feature type="domain" description="Ribosome maturation factor RimM PRC barrel" evidence="7">
    <location>
        <begin position="96"/>
        <end position="156"/>
    </location>
</feature>
<evidence type="ECO:0000259" key="6">
    <source>
        <dbReference type="Pfam" id="PF01782"/>
    </source>
</evidence>
<organism evidence="8 9">
    <name type="scientific">Candidatus Borkfalkia faecipullorum</name>
    <dbReference type="NCBI Taxonomy" id="2838510"/>
    <lineage>
        <taxon>Bacteria</taxon>
        <taxon>Bacillati</taxon>
        <taxon>Bacillota</taxon>
        <taxon>Clostridia</taxon>
        <taxon>Christensenellales</taxon>
        <taxon>Christensenellaceae</taxon>
        <taxon>Candidatus Borkfalkia</taxon>
    </lineage>
</organism>
<evidence type="ECO:0000256" key="3">
    <source>
        <dbReference type="ARBA" id="ARBA00022552"/>
    </source>
</evidence>
<dbReference type="GO" id="GO:0042274">
    <property type="term" value="P:ribosomal small subunit biogenesis"/>
    <property type="evidence" value="ECO:0007669"/>
    <property type="project" value="UniProtKB-UniRule"/>
</dbReference>
<protein>
    <recommendedName>
        <fullName evidence="5">Ribosome maturation factor RimM</fullName>
    </recommendedName>
</protein>
<dbReference type="Proteomes" id="UP000824204">
    <property type="component" value="Unassembled WGS sequence"/>
</dbReference>
<dbReference type="GO" id="GO:0043022">
    <property type="term" value="F:ribosome binding"/>
    <property type="evidence" value="ECO:0007669"/>
    <property type="project" value="InterPro"/>
</dbReference>
<sequence>MQDKIVIGEILKPQGIRGELKIKPLLDDAALIKKFKKVYIGGTEHKVLSARVDPNAAYLALSGVADRNAAELLRGKEVEALRADAPALEEGRYYIVDVIGCAVVTNSGERLGEIVDILSAHTDVYVMKDGEKEYMFPAAEGVIAEVDVENKQLTVDKVRLLQVLVEQ</sequence>
<dbReference type="Pfam" id="PF24986">
    <property type="entry name" value="PRC_RimM"/>
    <property type="match status" value="1"/>
</dbReference>
<comment type="similarity">
    <text evidence="5">Belongs to the RimM family.</text>
</comment>
<keyword evidence="4 5" id="KW-0143">Chaperone</keyword>
<comment type="subcellular location">
    <subcellularLocation>
        <location evidence="5">Cytoplasm</location>
    </subcellularLocation>
</comment>
<evidence type="ECO:0000256" key="1">
    <source>
        <dbReference type="ARBA" id="ARBA00022490"/>
    </source>
</evidence>
<evidence type="ECO:0000313" key="8">
    <source>
        <dbReference type="EMBL" id="HIX08416.1"/>
    </source>
</evidence>
<keyword evidence="3 5" id="KW-0698">rRNA processing</keyword>
<gene>
    <name evidence="5 8" type="primary">rimM</name>
    <name evidence="8" type="ORF">H9741_08100</name>
</gene>
<comment type="domain">
    <text evidence="5">The PRC barrel domain binds ribosomal protein uS19.</text>
</comment>
<dbReference type="SUPFAM" id="SSF50346">
    <property type="entry name" value="PRC-barrel domain"/>
    <property type="match status" value="1"/>
</dbReference>
<dbReference type="InterPro" id="IPR002676">
    <property type="entry name" value="RimM_N"/>
</dbReference>
<comment type="function">
    <text evidence="5">An accessory protein needed during the final step in the assembly of 30S ribosomal subunit, possibly for assembly of the head region. Essential for efficient processing of 16S rRNA. May be needed both before and after RbfA during the maturation of 16S rRNA. It has affinity for free ribosomal 30S subunits but not for 70S ribosomes.</text>
</comment>
<comment type="caution">
    <text evidence="8">The sequence shown here is derived from an EMBL/GenBank/DDBJ whole genome shotgun (WGS) entry which is preliminary data.</text>
</comment>
<dbReference type="InterPro" id="IPR011961">
    <property type="entry name" value="RimM"/>
</dbReference>
<dbReference type="HAMAP" id="MF_00014">
    <property type="entry name" value="Ribosome_mat_RimM"/>
    <property type="match status" value="1"/>
</dbReference>